<dbReference type="Gene3D" id="3.40.50.1010">
    <property type="entry name" value="5'-nuclease"/>
    <property type="match status" value="1"/>
</dbReference>
<evidence type="ECO:0000259" key="6">
    <source>
        <dbReference type="Pfam" id="PF08772"/>
    </source>
</evidence>
<feature type="compositionally biased region" description="Acidic residues" evidence="5">
    <location>
        <begin position="292"/>
        <end position="301"/>
    </location>
</feature>
<reference evidence="8 9" key="1">
    <citation type="submission" date="2020-07" db="EMBL/GenBank/DDBJ databases">
        <title>Comparative genomics of pyrophilous fungi reveals a link between fire events and developmental genes.</title>
        <authorList>
            <consortium name="DOE Joint Genome Institute"/>
            <person name="Steindorff A.S."/>
            <person name="Carver A."/>
            <person name="Calhoun S."/>
            <person name="Stillman K."/>
            <person name="Liu H."/>
            <person name="Lipzen A."/>
            <person name="Pangilinan J."/>
            <person name="Labutti K."/>
            <person name="Bruns T.D."/>
            <person name="Grigoriev I.V."/>
        </authorList>
    </citation>
    <scope>NUCLEOTIDE SEQUENCE [LARGE SCALE GENOMIC DNA]</scope>
    <source>
        <strain evidence="8 9">CBS 144469</strain>
    </source>
</reference>
<dbReference type="Pfam" id="PF17146">
    <property type="entry name" value="PIN_6"/>
    <property type="match status" value="1"/>
</dbReference>
<gene>
    <name evidence="8" type="ORF">DFP72DRAFT_1030870</name>
</gene>
<evidence type="ECO:0000256" key="5">
    <source>
        <dbReference type="SAM" id="MobiDB-lite"/>
    </source>
</evidence>
<comment type="caution">
    <text evidence="8">The sequence shown here is derived from an EMBL/GenBank/DDBJ whole genome shotgun (WGS) entry which is preliminary data.</text>
</comment>
<name>A0A8H6MDW0_9AGAR</name>
<dbReference type="Gene3D" id="6.20.210.10">
    <property type="entry name" value="Nin one binding (NOB1), Zn-ribbon-like"/>
    <property type="match status" value="1"/>
</dbReference>
<feature type="region of interest" description="Disordered" evidence="5">
    <location>
        <begin position="175"/>
        <end position="302"/>
    </location>
</feature>
<dbReference type="CDD" id="cd09876">
    <property type="entry name" value="PIN_Nob1-like"/>
    <property type="match status" value="1"/>
</dbReference>
<evidence type="ECO:0000256" key="2">
    <source>
        <dbReference type="ARBA" id="ARBA00022722"/>
    </source>
</evidence>
<keyword evidence="4" id="KW-0378">Hydrolase</keyword>
<dbReference type="InterPro" id="IPR033411">
    <property type="entry name" value="Ribonuclease_PIN"/>
</dbReference>
<evidence type="ECO:0000256" key="3">
    <source>
        <dbReference type="ARBA" id="ARBA00022723"/>
    </source>
</evidence>
<feature type="compositionally biased region" description="Basic and acidic residues" evidence="5">
    <location>
        <begin position="175"/>
        <end position="185"/>
    </location>
</feature>
<evidence type="ECO:0000256" key="1">
    <source>
        <dbReference type="ARBA" id="ARBA00005858"/>
    </source>
</evidence>
<dbReference type="EMBL" id="JACGCI010000008">
    <property type="protein sequence ID" value="KAF6762244.1"/>
    <property type="molecule type" value="Genomic_DNA"/>
</dbReference>
<dbReference type="GO" id="GO:0031981">
    <property type="term" value="C:nuclear lumen"/>
    <property type="evidence" value="ECO:0007669"/>
    <property type="project" value="UniProtKB-ARBA"/>
</dbReference>
<dbReference type="GO" id="GO:0046872">
    <property type="term" value="F:metal ion binding"/>
    <property type="evidence" value="ECO:0007669"/>
    <property type="project" value="UniProtKB-KW"/>
</dbReference>
<dbReference type="GO" id="GO:0004521">
    <property type="term" value="F:RNA endonuclease activity"/>
    <property type="evidence" value="ECO:0007669"/>
    <property type="project" value="UniProtKB-ARBA"/>
</dbReference>
<dbReference type="GO" id="GO:0030688">
    <property type="term" value="C:preribosome, small subunit precursor"/>
    <property type="evidence" value="ECO:0007669"/>
    <property type="project" value="TreeGrafter"/>
</dbReference>
<dbReference type="GO" id="GO:0005737">
    <property type="term" value="C:cytoplasm"/>
    <property type="evidence" value="ECO:0007669"/>
    <property type="project" value="UniProtKB-ARBA"/>
</dbReference>
<dbReference type="InterPro" id="IPR039907">
    <property type="entry name" value="NOB1"/>
</dbReference>
<dbReference type="PANTHER" id="PTHR12814:SF2">
    <property type="entry name" value="RNA-BINDING PROTEIN NOB1"/>
    <property type="match status" value="1"/>
</dbReference>
<dbReference type="InterPro" id="IPR036283">
    <property type="entry name" value="NOB1_Zf-like_sf"/>
</dbReference>
<dbReference type="PANTHER" id="PTHR12814">
    <property type="entry name" value="RNA-BINDING PROTEIN NOB1"/>
    <property type="match status" value="1"/>
</dbReference>
<dbReference type="GO" id="GO:0016787">
    <property type="term" value="F:hydrolase activity"/>
    <property type="evidence" value="ECO:0007669"/>
    <property type="project" value="UniProtKB-KW"/>
</dbReference>
<feature type="region of interest" description="Disordered" evidence="5">
    <location>
        <begin position="1"/>
        <end position="25"/>
    </location>
</feature>
<feature type="domain" description="Nin one binding (NOB1) Zn-ribbon-like" evidence="6">
    <location>
        <begin position="364"/>
        <end position="441"/>
    </location>
</feature>
<feature type="domain" description="Ribonuclease PIN" evidence="7">
    <location>
        <begin position="79"/>
        <end position="166"/>
    </location>
</feature>
<evidence type="ECO:0000313" key="8">
    <source>
        <dbReference type="EMBL" id="KAF6762244.1"/>
    </source>
</evidence>
<feature type="compositionally biased region" description="Polar residues" evidence="5">
    <location>
        <begin position="220"/>
        <end position="236"/>
    </location>
</feature>
<dbReference type="Pfam" id="PF08772">
    <property type="entry name" value="Zn_ribbon_NOB1"/>
    <property type="match status" value="1"/>
</dbReference>
<dbReference type="Proteomes" id="UP000521943">
    <property type="component" value="Unassembled WGS sequence"/>
</dbReference>
<feature type="region of interest" description="Disordered" evidence="5">
    <location>
        <begin position="61"/>
        <end position="80"/>
    </location>
</feature>
<keyword evidence="3" id="KW-0479">Metal-binding</keyword>
<comment type="similarity">
    <text evidence="1">Belongs to the NOB1 family.</text>
</comment>
<proteinExistence type="inferred from homology"/>
<dbReference type="SUPFAM" id="SSF144206">
    <property type="entry name" value="NOB1 zinc finger-like"/>
    <property type="match status" value="1"/>
</dbReference>
<feature type="compositionally biased region" description="Acidic residues" evidence="5">
    <location>
        <begin position="237"/>
        <end position="247"/>
    </location>
</feature>
<feature type="compositionally biased region" description="Basic and acidic residues" evidence="5">
    <location>
        <begin position="1"/>
        <end position="10"/>
    </location>
</feature>
<feature type="compositionally biased region" description="Polar residues" evidence="5">
    <location>
        <begin position="266"/>
        <end position="278"/>
    </location>
</feature>
<accession>A0A8H6MDW0</accession>
<dbReference type="GO" id="GO:0030490">
    <property type="term" value="P:maturation of SSU-rRNA"/>
    <property type="evidence" value="ECO:0007669"/>
    <property type="project" value="TreeGrafter"/>
</dbReference>
<evidence type="ECO:0000259" key="7">
    <source>
        <dbReference type="Pfam" id="PF17146"/>
    </source>
</evidence>
<protein>
    <submittedName>
        <fullName evidence="8">Nin one binding protein</fullName>
    </submittedName>
</protein>
<evidence type="ECO:0000256" key="4">
    <source>
        <dbReference type="ARBA" id="ARBA00022801"/>
    </source>
</evidence>
<sequence>MPARERERTLGVRQRASNAFKASRDRERRIIPTREPCVACMGFRGLGQELRLTLLRAGREKNPKQGIRNPQNAATSSWDAGPLLSLSPLRGLAEKYLTTPQVLAELKDARAREHFEKLGLMSGVKVEVRTPTPASLTQVIQWSKKTGDYAALSHADICVIALTHTLAEEAKQLKEQEEADLKTEEACPSTAIASSSEAGPTSADATVDEVAKDLEGASLEDSQPSTDEQSPSQDESTQNEDAVEEKDLEPLNVELTPIKDDDAEGSTPQPEPTSSNTPEEAPTEGSTLVYEDPSDEDDGEGEWITPENVALHKSRALDLLPDEGKGRKKKDEFVEAGCMTADFAMQNVLLQMGLSLVGMEGKRIERVKTWVLRCHACFKICKDVSKKFCPSCGNNTLLRASVTLSSPTASSNTPAMQIHLKPNFQYRLRGTKYSIPAPKAGTAKTGAGTGLILREDQVEYMRAKKMADGKREREEAKMTRGILSKGMERGVHAGNHAEFEDGWRSAPDWIWAQEPQ</sequence>
<keyword evidence="9" id="KW-1185">Reference proteome</keyword>
<feature type="compositionally biased region" description="Polar residues" evidence="5">
    <location>
        <begin position="68"/>
        <end position="78"/>
    </location>
</feature>
<evidence type="ECO:0000313" key="9">
    <source>
        <dbReference type="Proteomes" id="UP000521943"/>
    </source>
</evidence>
<dbReference type="AlphaFoldDB" id="A0A8H6MDW0"/>
<dbReference type="FunFam" id="3.40.50.1010:FF:000020">
    <property type="entry name" value="20S-pre-rRNA D-site endonuclease NOB1"/>
    <property type="match status" value="1"/>
</dbReference>
<dbReference type="OrthoDB" id="446759at2759"/>
<dbReference type="InterPro" id="IPR014881">
    <property type="entry name" value="NOB1_Zn-bd"/>
</dbReference>
<organism evidence="8 9">
    <name type="scientific">Ephemerocybe angulata</name>
    <dbReference type="NCBI Taxonomy" id="980116"/>
    <lineage>
        <taxon>Eukaryota</taxon>
        <taxon>Fungi</taxon>
        <taxon>Dikarya</taxon>
        <taxon>Basidiomycota</taxon>
        <taxon>Agaricomycotina</taxon>
        <taxon>Agaricomycetes</taxon>
        <taxon>Agaricomycetidae</taxon>
        <taxon>Agaricales</taxon>
        <taxon>Agaricineae</taxon>
        <taxon>Psathyrellaceae</taxon>
        <taxon>Ephemerocybe</taxon>
    </lineage>
</organism>
<keyword evidence="2" id="KW-0540">Nuclease</keyword>